<evidence type="ECO:0000256" key="1">
    <source>
        <dbReference type="SAM" id="MobiDB-lite"/>
    </source>
</evidence>
<feature type="compositionally biased region" description="Polar residues" evidence="1">
    <location>
        <begin position="81"/>
        <end position="93"/>
    </location>
</feature>
<dbReference type="EMBL" id="JAUPFM010000184">
    <property type="protein sequence ID" value="KAK2811277.1"/>
    <property type="molecule type" value="Genomic_DNA"/>
</dbReference>
<dbReference type="Proteomes" id="UP001187415">
    <property type="component" value="Unassembled WGS sequence"/>
</dbReference>
<evidence type="ECO:0000313" key="2">
    <source>
        <dbReference type="EMBL" id="KAK2811277.1"/>
    </source>
</evidence>
<name>A0AA88IGJ1_CHASR</name>
<feature type="compositionally biased region" description="Acidic residues" evidence="1">
    <location>
        <begin position="9"/>
        <end position="22"/>
    </location>
</feature>
<accession>A0AA88IGJ1</accession>
<feature type="region of interest" description="Disordered" evidence="1">
    <location>
        <begin position="150"/>
        <end position="196"/>
    </location>
</feature>
<keyword evidence="3" id="KW-1185">Reference proteome</keyword>
<feature type="region of interest" description="Disordered" evidence="1">
    <location>
        <begin position="1"/>
        <end position="136"/>
    </location>
</feature>
<proteinExistence type="predicted"/>
<feature type="compositionally biased region" description="Basic residues" evidence="1">
    <location>
        <begin position="96"/>
        <end position="116"/>
    </location>
</feature>
<comment type="caution">
    <text evidence="2">The sequence shown here is derived from an EMBL/GenBank/DDBJ whole genome shotgun (WGS) entry which is preliminary data.</text>
</comment>
<evidence type="ECO:0000313" key="3">
    <source>
        <dbReference type="Proteomes" id="UP001187415"/>
    </source>
</evidence>
<protein>
    <submittedName>
        <fullName evidence="2">Uncharacterized protein</fullName>
    </submittedName>
</protein>
<gene>
    <name evidence="2" type="ORF">Q5P01_000258</name>
</gene>
<organism evidence="2 3">
    <name type="scientific">Channa striata</name>
    <name type="common">Snakehead murrel</name>
    <name type="synonym">Ophicephalus striatus</name>
    <dbReference type="NCBI Taxonomy" id="64152"/>
    <lineage>
        <taxon>Eukaryota</taxon>
        <taxon>Metazoa</taxon>
        <taxon>Chordata</taxon>
        <taxon>Craniata</taxon>
        <taxon>Vertebrata</taxon>
        <taxon>Euteleostomi</taxon>
        <taxon>Actinopterygii</taxon>
        <taxon>Neopterygii</taxon>
        <taxon>Teleostei</taxon>
        <taxon>Neoteleostei</taxon>
        <taxon>Acanthomorphata</taxon>
        <taxon>Anabantaria</taxon>
        <taxon>Anabantiformes</taxon>
        <taxon>Channoidei</taxon>
        <taxon>Channidae</taxon>
        <taxon>Channa</taxon>
    </lineage>
</organism>
<sequence length="196" mass="21797">MEVQHSAETDLDSDDDLDDDITLCDSYSGQFSNHWGKSRGGASPVPGRASPVRNAQSSGPLSLKDGRPSADQIVPVGGPGSSQFSRVSVNSDGSKCRRTIYKGKKDSYRKRQKWRRGASPARSCLSMRSDQSKEQPLTFKDRCSFMKQRRHFKSGDAPVRRCVSMKSDESKNPPLAFQDGRHSDDQMEQTFCNDTN</sequence>
<dbReference type="AlphaFoldDB" id="A0AA88IGJ1"/>
<feature type="compositionally biased region" description="Polar residues" evidence="1">
    <location>
        <begin position="25"/>
        <end position="35"/>
    </location>
</feature>
<reference evidence="2" key="1">
    <citation type="submission" date="2023-07" db="EMBL/GenBank/DDBJ databases">
        <title>Chromosome-level Genome Assembly of Striped Snakehead (Channa striata).</title>
        <authorList>
            <person name="Liu H."/>
        </authorList>
    </citation>
    <scope>NUCLEOTIDE SEQUENCE</scope>
    <source>
        <strain evidence="2">Gz</strain>
        <tissue evidence="2">Muscle</tissue>
    </source>
</reference>